<keyword evidence="3" id="KW-1185">Reference proteome</keyword>
<gene>
    <name evidence="2" type="ORF">SD72_06010</name>
</gene>
<protein>
    <submittedName>
        <fullName evidence="2">Uncharacterized protein</fullName>
    </submittedName>
</protein>
<feature type="region of interest" description="Disordered" evidence="1">
    <location>
        <begin position="1"/>
        <end position="63"/>
    </location>
</feature>
<proteinExistence type="predicted"/>
<dbReference type="OrthoDB" id="4991166at2"/>
<dbReference type="AlphaFoldDB" id="A0A0D0HZP8"/>
<evidence type="ECO:0000256" key="1">
    <source>
        <dbReference type="SAM" id="MobiDB-lite"/>
    </source>
</evidence>
<evidence type="ECO:0000313" key="3">
    <source>
        <dbReference type="Proteomes" id="UP000032120"/>
    </source>
</evidence>
<comment type="caution">
    <text evidence="2">The sequence shown here is derived from an EMBL/GenBank/DDBJ whole genome shotgun (WGS) entry which is preliminary data.</text>
</comment>
<accession>A0A0D0HZP8</accession>
<name>A0A0D0HZP8_9MICO</name>
<dbReference type="Proteomes" id="UP000032120">
    <property type="component" value="Unassembled WGS sequence"/>
</dbReference>
<sequence length="63" mass="6217">MNKHSDAHVPHPASATEAPNGAGTVSPETSGSTLDRPILDGASETYGNDPQEAGEAGGDDTGA</sequence>
<organism evidence="2 3">
    <name type="scientific">Leucobacter komagatae</name>
    <dbReference type="NCBI Taxonomy" id="55969"/>
    <lineage>
        <taxon>Bacteria</taxon>
        <taxon>Bacillati</taxon>
        <taxon>Actinomycetota</taxon>
        <taxon>Actinomycetes</taxon>
        <taxon>Micrococcales</taxon>
        <taxon>Microbacteriaceae</taxon>
        <taxon>Leucobacter</taxon>
    </lineage>
</organism>
<reference evidence="2 3" key="1">
    <citation type="submission" date="2015-01" db="EMBL/GenBank/DDBJ databases">
        <title>Draft genome sequence of Leucobacter komagatae strain VKM ST2845.</title>
        <authorList>
            <person name="Karlyshev A.V."/>
            <person name="Kudryashova E.B."/>
        </authorList>
    </citation>
    <scope>NUCLEOTIDE SEQUENCE [LARGE SCALE GENOMIC DNA]</scope>
    <source>
        <strain evidence="2 3">VKM ST2845</strain>
    </source>
</reference>
<dbReference type="EMBL" id="JXSQ01000005">
    <property type="protein sequence ID" value="KIP53036.1"/>
    <property type="molecule type" value="Genomic_DNA"/>
</dbReference>
<evidence type="ECO:0000313" key="2">
    <source>
        <dbReference type="EMBL" id="KIP53036.1"/>
    </source>
</evidence>
<dbReference type="RefSeq" id="WP_042543523.1">
    <property type="nucleotide sequence ID" value="NZ_JXSQ01000005.1"/>
</dbReference>